<feature type="transmembrane region" description="Helical" evidence="1">
    <location>
        <begin position="361"/>
        <end position="379"/>
    </location>
</feature>
<evidence type="ECO:0000313" key="3">
    <source>
        <dbReference type="Proteomes" id="UP000631553"/>
    </source>
</evidence>
<feature type="transmembrane region" description="Helical" evidence="1">
    <location>
        <begin position="248"/>
        <end position="273"/>
    </location>
</feature>
<feature type="transmembrane region" description="Helical" evidence="1">
    <location>
        <begin position="220"/>
        <end position="242"/>
    </location>
</feature>
<keyword evidence="1" id="KW-0472">Membrane</keyword>
<gene>
    <name evidence="2" type="ORF">HDA35_000055</name>
</gene>
<feature type="transmembrane region" description="Helical" evidence="1">
    <location>
        <begin position="86"/>
        <end position="106"/>
    </location>
</feature>
<feature type="transmembrane region" description="Helical" evidence="1">
    <location>
        <begin position="20"/>
        <end position="38"/>
    </location>
</feature>
<protein>
    <submittedName>
        <fullName evidence="2">Low temperature requirement protein LtrA</fullName>
    </submittedName>
</protein>
<keyword evidence="1" id="KW-0812">Transmembrane</keyword>
<evidence type="ECO:0000256" key="1">
    <source>
        <dbReference type="SAM" id="Phobius"/>
    </source>
</evidence>
<feature type="transmembrane region" description="Helical" evidence="1">
    <location>
        <begin position="186"/>
        <end position="208"/>
    </location>
</feature>
<feature type="transmembrane region" description="Helical" evidence="1">
    <location>
        <begin position="332"/>
        <end position="349"/>
    </location>
</feature>
<dbReference type="RefSeq" id="WP_218895936.1">
    <property type="nucleotide sequence ID" value="NZ_JACCCQ010000001.1"/>
</dbReference>
<reference evidence="2 3" key="1">
    <citation type="submission" date="2020-07" db="EMBL/GenBank/DDBJ databases">
        <title>Sequencing the genomes of 1000 actinobacteria strains.</title>
        <authorList>
            <person name="Klenk H.-P."/>
        </authorList>
    </citation>
    <scope>NUCLEOTIDE SEQUENCE [LARGE SCALE GENOMIC DNA]</scope>
    <source>
        <strain evidence="2 3">DSM 43814</strain>
    </source>
</reference>
<dbReference type="Pfam" id="PF06772">
    <property type="entry name" value="LtrA"/>
    <property type="match status" value="1"/>
</dbReference>
<feature type="transmembrane region" description="Helical" evidence="1">
    <location>
        <begin position="294"/>
        <end position="312"/>
    </location>
</feature>
<organism evidence="2 3">
    <name type="scientific">Micromonospora purpureochromogenes</name>
    <dbReference type="NCBI Taxonomy" id="47872"/>
    <lineage>
        <taxon>Bacteria</taxon>
        <taxon>Bacillati</taxon>
        <taxon>Actinomycetota</taxon>
        <taxon>Actinomycetes</taxon>
        <taxon>Micromonosporales</taxon>
        <taxon>Micromonosporaceae</taxon>
        <taxon>Micromonospora</taxon>
    </lineage>
</organism>
<feature type="transmembrane region" description="Helical" evidence="1">
    <location>
        <begin position="385"/>
        <end position="406"/>
    </location>
</feature>
<feature type="transmembrane region" description="Helical" evidence="1">
    <location>
        <begin position="150"/>
        <end position="174"/>
    </location>
</feature>
<sequence length="429" mass="46166">MTDGGTTRRAPRMRAVTEGASVTPLELFFDLVFVYALTQVTALMAVDLTWWGVLHGLLLLALLWWCWCCYAWLGNTVRADEGVVRVALFAVMGTMFVVAVTIPEAFTDLPGGLSGPAVFAAGYLVVRVLHLVIYWHAARVQDDAALRRQLLRAALPMLAGATVLFTAALLPQQIADSPHQEDVIRTALWVLALAVDYGGIMAIGARGWQVYSAAHWTERHGLIIIVALGESLVAIGVGVTTLPISWPIVVASFLGIAVAAALWWAYFDVVSIAAERVLARAQGAERAALARDSYTYLHLPMVAGIILLALGFKKVLSYVGDGTEHELTDPLHGIGLYALYGGVILYLLGHLGFRLRNMRSVNRPRAVTTVLLVLLIPVADRLPALAALGLLAVVCVGMIAVEVVLFGDARRKLRDAFLAEHGSAAAPGH</sequence>
<dbReference type="PANTHER" id="PTHR36840:SF1">
    <property type="entry name" value="BLL5714 PROTEIN"/>
    <property type="match status" value="1"/>
</dbReference>
<name>A0ABX2RFS5_9ACTN</name>
<feature type="transmembrane region" description="Helical" evidence="1">
    <location>
        <begin position="118"/>
        <end position="138"/>
    </location>
</feature>
<proteinExistence type="predicted"/>
<dbReference type="InterPro" id="IPR010640">
    <property type="entry name" value="Low_temperature_requirement_A"/>
</dbReference>
<keyword evidence="1" id="KW-1133">Transmembrane helix</keyword>
<dbReference type="PANTHER" id="PTHR36840">
    <property type="entry name" value="BLL5714 PROTEIN"/>
    <property type="match status" value="1"/>
</dbReference>
<feature type="transmembrane region" description="Helical" evidence="1">
    <location>
        <begin position="50"/>
        <end position="74"/>
    </location>
</feature>
<comment type="caution">
    <text evidence="2">The sequence shown here is derived from an EMBL/GenBank/DDBJ whole genome shotgun (WGS) entry which is preliminary data.</text>
</comment>
<dbReference type="EMBL" id="JACCCQ010000001">
    <property type="protein sequence ID" value="NYF54224.1"/>
    <property type="molecule type" value="Genomic_DNA"/>
</dbReference>
<evidence type="ECO:0000313" key="2">
    <source>
        <dbReference type="EMBL" id="NYF54224.1"/>
    </source>
</evidence>
<keyword evidence="3" id="KW-1185">Reference proteome</keyword>
<dbReference type="Proteomes" id="UP000631553">
    <property type="component" value="Unassembled WGS sequence"/>
</dbReference>
<accession>A0ABX2RFS5</accession>